<reference evidence="1" key="1">
    <citation type="submission" date="2014-11" db="EMBL/GenBank/DDBJ databases">
        <authorList>
            <person name="Amaro Gonzalez C."/>
        </authorList>
    </citation>
    <scope>NUCLEOTIDE SEQUENCE</scope>
</reference>
<organism evidence="1">
    <name type="scientific">Anguilla anguilla</name>
    <name type="common">European freshwater eel</name>
    <name type="synonym">Muraena anguilla</name>
    <dbReference type="NCBI Taxonomy" id="7936"/>
    <lineage>
        <taxon>Eukaryota</taxon>
        <taxon>Metazoa</taxon>
        <taxon>Chordata</taxon>
        <taxon>Craniata</taxon>
        <taxon>Vertebrata</taxon>
        <taxon>Euteleostomi</taxon>
        <taxon>Actinopterygii</taxon>
        <taxon>Neopterygii</taxon>
        <taxon>Teleostei</taxon>
        <taxon>Anguilliformes</taxon>
        <taxon>Anguillidae</taxon>
        <taxon>Anguilla</taxon>
    </lineage>
</organism>
<protein>
    <submittedName>
        <fullName evidence="1">Uncharacterized protein</fullName>
    </submittedName>
</protein>
<accession>A0A0E9T860</accession>
<evidence type="ECO:0000313" key="1">
    <source>
        <dbReference type="EMBL" id="JAH49617.1"/>
    </source>
</evidence>
<name>A0A0E9T860_ANGAN</name>
<reference evidence="1" key="2">
    <citation type="journal article" date="2015" name="Fish Shellfish Immunol.">
        <title>Early steps in the European eel (Anguilla anguilla)-Vibrio vulnificus interaction in the gills: Role of the RtxA13 toxin.</title>
        <authorList>
            <person name="Callol A."/>
            <person name="Pajuelo D."/>
            <person name="Ebbesson L."/>
            <person name="Teles M."/>
            <person name="MacKenzie S."/>
            <person name="Amaro C."/>
        </authorList>
    </citation>
    <scope>NUCLEOTIDE SEQUENCE</scope>
</reference>
<dbReference type="EMBL" id="GBXM01058960">
    <property type="protein sequence ID" value="JAH49617.1"/>
    <property type="molecule type" value="Transcribed_RNA"/>
</dbReference>
<proteinExistence type="predicted"/>
<sequence length="37" mass="4432">MFYEWFNSIPLTYTPVLALRPDIRYLSIYNTTSFGQL</sequence>
<dbReference type="AlphaFoldDB" id="A0A0E9T860"/>